<dbReference type="Proteomes" id="UP001205919">
    <property type="component" value="Unassembled WGS sequence"/>
</dbReference>
<evidence type="ECO:0000313" key="3">
    <source>
        <dbReference type="Proteomes" id="UP001205919"/>
    </source>
</evidence>
<protein>
    <submittedName>
        <fullName evidence="2">Dihydroxyacetone kinase subunit DhaK</fullName>
    </submittedName>
</protein>
<sequence>MAMKKFINDSETLTKELLKGMALAFPDKIEVRGNNLVINKNIEKADRVHIVTLGGAGHEPALSGFVGDGMFDISVVGDVFAAPGPAACFEALSLAAAPKGALFVVLNHAGDMMTAEMTMEQVEDAGIKVARVTTQEDISNAPRSDGGNRRGLVGCIPLAKIAGGAAAMGRDLEAVRAVAQKFADNMATIAVACRGATHPANGAEISHFDDKDMEIGMGQHGEGGGGRMTMKSARETAAIMTQALLDDLSIEKGEEVMLIVNGSGATTLMEQLIVFKDCVEYLKDKGVKVAASHVGELLTVQEAAGFQLFMARMDDEMMKYWKAPCDTPYYTVK</sequence>
<dbReference type="GO" id="GO:0005829">
    <property type="term" value="C:cytosol"/>
    <property type="evidence" value="ECO:0007669"/>
    <property type="project" value="TreeGrafter"/>
</dbReference>
<accession>A0AAW5K4L6</accession>
<dbReference type="AlphaFoldDB" id="A0AAW5K4L6"/>
<dbReference type="GO" id="GO:0019563">
    <property type="term" value="P:glycerol catabolic process"/>
    <property type="evidence" value="ECO:0007669"/>
    <property type="project" value="TreeGrafter"/>
</dbReference>
<dbReference type="Gene3D" id="3.30.1180.20">
    <property type="entry name" value="Dihydroxyacetone kinase, domain 2"/>
    <property type="match status" value="1"/>
</dbReference>
<dbReference type="RefSeq" id="WP_034443928.1">
    <property type="nucleotide sequence ID" value="NZ_CAJLEK010000091.1"/>
</dbReference>
<dbReference type="InterPro" id="IPR004006">
    <property type="entry name" value="DhaK_dom"/>
</dbReference>
<dbReference type="GeneID" id="95757080"/>
<keyword evidence="2" id="KW-0808">Transferase</keyword>
<evidence type="ECO:0000313" key="2">
    <source>
        <dbReference type="EMBL" id="MCQ4814105.1"/>
    </source>
</evidence>
<comment type="caution">
    <text evidence="2">The sequence shown here is derived from an EMBL/GenBank/DDBJ whole genome shotgun (WGS) entry which is preliminary data.</text>
</comment>
<feature type="domain" description="DhaK" evidence="1">
    <location>
        <begin position="9"/>
        <end position="330"/>
    </location>
</feature>
<dbReference type="Pfam" id="PF02733">
    <property type="entry name" value="Dak1"/>
    <property type="match status" value="1"/>
</dbReference>
<reference evidence="2 3" key="1">
    <citation type="submission" date="2022-06" db="EMBL/GenBank/DDBJ databases">
        <title>Isolation of gut microbiota from human fecal samples.</title>
        <authorList>
            <person name="Pamer E.G."/>
            <person name="Barat B."/>
            <person name="Waligurski E."/>
            <person name="Medina S."/>
            <person name="Paddock L."/>
            <person name="Mostad J."/>
        </authorList>
    </citation>
    <scope>NUCLEOTIDE SEQUENCE [LARGE SCALE GENOMIC DNA]</scope>
    <source>
        <strain evidence="2 3">DFI.9.90</strain>
    </source>
</reference>
<organism evidence="2 3">
    <name type="scientific">Cloacibacillus evryensis</name>
    <dbReference type="NCBI Taxonomy" id="508460"/>
    <lineage>
        <taxon>Bacteria</taxon>
        <taxon>Thermotogati</taxon>
        <taxon>Synergistota</taxon>
        <taxon>Synergistia</taxon>
        <taxon>Synergistales</taxon>
        <taxon>Synergistaceae</taxon>
        <taxon>Cloacibacillus</taxon>
    </lineage>
</organism>
<keyword evidence="2" id="KW-0418">Kinase</keyword>
<dbReference type="SUPFAM" id="SSF82549">
    <property type="entry name" value="DAK1/DegV-like"/>
    <property type="match status" value="1"/>
</dbReference>
<dbReference type="Gene3D" id="3.40.50.10440">
    <property type="entry name" value="Dihydroxyacetone kinase, domain 1"/>
    <property type="match status" value="1"/>
</dbReference>
<dbReference type="PANTHER" id="PTHR28629">
    <property type="entry name" value="TRIOKINASE/FMN CYCLASE"/>
    <property type="match status" value="1"/>
</dbReference>
<evidence type="ECO:0000259" key="1">
    <source>
        <dbReference type="PROSITE" id="PS51481"/>
    </source>
</evidence>
<dbReference type="EMBL" id="JANFYT010000011">
    <property type="protein sequence ID" value="MCQ4814105.1"/>
    <property type="molecule type" value="Genomic_DNA"/>
</dbReference>
<dbReference type="GO" id="GO:0004371">
    <property type="term" value="F:glycerone kinase activity"/>
    <property type="evidence" value="ECO:0007669"/>
    <property type="project" value="InterPro"/>
</dbReference>
<dbReference type="PROSITE" id="PS51481">
    <property type="entry name" value="DHAK"/>
    <property type="match status" value="1"/>
</dbReference>
<dbReference type="PANTHER" id="PTHR28629:SF4">
    <property type="entry name" value="TRIOKINASE_FMN CYCLASE"/>
    <property type="match status" value="1"/>
</dbReference>
<keyword evidence="3" id="KW-1185">Reference proteome</keyword>
<dbReference type="InterPro" id="IPR050861">
    <property type="entry name" value="Dihydroxyacetone_Kinase"/>
</dbReference>
<name>A0AAW5K4L6_9BACT</name>
<gene>
    <name evidence="2" type="ORF">NE630_06630</name>
</gene>
<proteinExistence type="predicted"/>